<keyword evidence="9 14" id="KW-1133">Transmembrane helix</keyword>
<feature type="transmembrane region" description="Helical" evidence="14">
    <location>
        <begin position="1664"/>
        <end position="1686"/>
    </location>
</feature>
<comment type="catalytic activity">
    <reaction evidence="13">
        <text>[(1-&gt;3)-beta-D-glucosyl](n) + UDP-alpha-D-glucose = [(1-&gt;3)-beta-D-glucosyl](n+1) + UDP + H(+)</text>
        <dbReference type="Rhea" id="RHEA:21476"/>
        <dbReference type="Rhea" id="RHEA-COMP:11146"/>
        <dbReference type="Rhea" id="RHEA-COMP:14303"/>
        <dbReference type="ChEBI" id="CHEBI:15378"/>
        <dbReference type="ChEBI" id="CHEBI:37671"/>
        <dbReference type="ChEBI" id="CHEBI:58223"/>
        <dbReference type="ChEBI" id="CHEBI:58885"/>
        <dbReference type="EC" id="2.4.1.34"/>
    </reaction>
</comment>
<evidence type="ECO:0000256" key="4">
    <source>
        <dbReference type="ARBA" id="ARBA00022475"/>
    </source>
</evidence>
<dbReference type="GO" id="GO:0003843">
    <property type="term" value="F:1,3-beta-D-glucan synthase activity"/>
    <property type="evidence" value="ECO:0007669"/>
    <property type="project" value="UniProtKB-EC"/>
</dbReference>
<evidence type="ECO:0000256" key="5">
    <source>
        <dbReference type="ARBA" id="ARBA00022676"/>
    </source>
</evidence>
<proteinExistence type="inferred from homology"/>
<feature type="transmembrane region" description="Helical" evidence="14">
    <location>
        <begin position="1602"/>
        <end position="1622"/>
    </location>
</feature>
<evidence type="ECO:0000256" key="14">
    <source>
        <dbReference type="SAM" id="Phobius"/>
    </source>
</evidence>
<comment type="caution">
    <text evidence="16">The sequence shown here is derived from an EMBL/GenBank/DDBJ whole genome shotgun (WGS) entry which is preliminary data.</text>
</comment>
<dbReference type="Proteomes" id="UP000886520">
    <property type="component" value="Chromosome 11"/>
</dbReference>
<feature type="transmembrane region" description="Helical" evidence="14">
    <location>
        <begin position="568"/>
        <end position="588"/>
    </location>
</feature>
<comment type="subcellular location">
    <subcellularLocation>
        <location evidence="1">Cell membrane</location>
        <topology evidence="1">Multi-pass membrane protein</topology>
    </subcellularLocation>
</comment>
<gene>
    <name evidence="16" type="ORF">GOP47_0011092</name>
</gene>
<dbReference type="InterPro" id="IPR026899">
    <property type="entry name" value="FKS1-like_dom1"/>
</dbReference>
<feature type="transmembrane region" description="Helical" evidence="14">
    <location>
        <begin position="468"/>
        <end position="490"/>
    </location>
</feature>
<accession>A0A9D4USJ2</accession>
<reference evidence="16" key="1">
    <citation type="submission" date="2021-01" db="EMBL/GenBank/DDBJ databases">
        <title>Adiantum capillus-veneris genome.</title>
        <authorList>
            <person name="Fang Y."/>
            <person name="Liao Q."/>
        </authorList>
    </citation>
    <scope>NUCLEOTIDE SEQUENCE</scope>
    <source>
        <strain evidence="16">H3</strain>
        <tissue evidence="16">Leaf</tissue>
    </source>
</reference>
<dbReference type="PANTHER" id="PTHR12741">
    <property type="entry name" value="LYST-INTERACTING PROTEIN LIP5 DOPAMINE RESPONSIVE PROTEIN DRG-1"/>
    <property type="match status" value="1"/>
</dbReference>
<dbReference type="Pfam" id="PF14288">
    <property type="entry name" value="FKS1_dom1"/>
    <property type="match status" value="1"/>
</dbReference>
<keyword evidence="7 14" id="KW-0812">Transmembrane</keyword>
<feature type="transmembrane region" description="Helical" evidence="14">
    <location>
        <begin position="1698"/>
        <end position="1719"/>
    </location>
</feature>
<feature type="transmembrane region" description="Helical" evidence="14">
    <location>
        <begin position="1441"/>
        <end position="1459"/>
    </location>
</feature>
<evidence type="ECO:0000256" key="2">
    <source>
        <dbReference type="ARBA" id="ARBA00009040"/>
    </source>
</evidence>
<feature type="transmembrane region" description="Helical" evidence="14">
    <location>
        <begin position="435"/>
        <end position="456"/>
    </location>
</feature>
<evidence type="ECO:0000256" key="13">
    <source>
        <dbReference type="ARBA" id="ARBA00047777"/>
    </source>
</evidence>
<protein>
    <recommendedName>
        <fullName evidence="12">1,3-beta-glucan synthase</fullName>
        <ecNumber evidence="3">2.4.1.34</ecNumber>
    </recommendedName>
    <alternativeName>
        <fullName evidence="12">1,3-beta-glucan synthase</fullName>
    </alternativeName>
</protein>
<keyword evidence="10 14" id="KW-0472">Membrane</keyword>
<evidence type="ECO:0000256" key="6">
    <source>
        <dbReference type="ARBA" id="ARBA00022679"/>
    </source>
</evidence>
<feature type="domain" description="1,3-beta-glucan synthase component FKS1-like" evidence="15">
    <location>
        <begin position="254"/>
        <end position="368"/>
    </location>
</feature>
<keyword evidence="17" id="KW-1185">Reference proteome</keyword>
<evidence type="ECO:0000256" key="3">
    <source>
        <dbReference type="ARBA" id="ARBA00012589"/>
    </source>
</evidence>
<sequence length="1795" mass="206699">MEDYARLFAVCEHALSLSKALDRQSEGRGVLQLKTGLISHMKRRRAGRTPATRNPETRSKIIEDFYKNYRQKHHSDIQPPHPKDPEEVKMRKIKVRRTLGVLQNVLRSDSKWLPREFIAELDSDLRILGAPYNILPLSEEPGKVILKLSEVIAAKNGLKVPAEICIDGPWKEDNDIFDALEVAFRFQSDNLKNQREHLVLLLANTESELYDRTAVEEHLHDTTIQQVCDEILGNYRSWCSYIRKKCVYDGVKESEKLAFAALYLCIWGEAANVRFLPECLCFLFHNFAQQLKAMLGVNFITCSDCFSKDNSKKSFLEKFIVPIYTAISKEAEKGKNQKAHSKWRNYDDFNEFFWLESCFGKMKGWPMVDETSSSFFNDDTGKCRRSKKVSFVEHRTFLHLYHSFVRVWILLVLMLQGMSALAFTQQINLTTLKILLSLGPTFFAMKLIESVLDIVMMMGVHVVSRGDALARIIIQSLFYGGSSCGIGYLYWKMLLEKPPSHFYLRLILYVLGSYATLKLIISLFQHMPSVRRQVEKMDNSKTIAYLKWLYKERFFVGRGLYEHSRYHIRYAGFWIILLTCKFSFSYYFQILPLAKASKIIFSHKVMVRYVWHDLVSQRNHNALALFFLWAPVVLIYLLDIQIWYIIFSAITGGIIGAKDRLGEIRSLDMIRTRFESFPMAYARNLQHTREMDPSGTPPEKDFAPFWNTIIKCMRDEDYITNEEKDLLVMPTENDYIKWPLFLLTSQVSLAVKLAKEKPEALLKKLRTDRFMKSAVEEAYKSTIVLLKEIFGDNPEHPGVQFFDDIHKNVNSRIQQKTFSKNFLIRNIEPIHSQVTDLLKQLDNATPMEDNAEKKKLEEKIEKAVVKIYHAVLQFLIADQREAIKLPNPERTFTDAKLPTMEKKEMIWRLRLLLTTKESGSSVPKNREAQRRLEFFTNSLFMRMPIAPSVRAMKSFSVLTPYYKETVIFSLEDLLVENEDGISILFYLQKIFPDEWNNFLERLNISEKAPTKKLQKPESDPEMVLETRLWASYRGQTLARTVRGMMYYKKALELQAFMEASGSGTVEERKAMAEALADLKFTYVVSCQIYGAQTTSSKKEEHAKADDIRHLMKVYGNLRIAFIHSVETAEENNKNYYSKLVKIGEDGKDQEIYSIKLPGDPILGEGKPENQNHAIIFTRGVALQTIDMNQDNYFEEALKMRNLLQEFRADYGGPRKPTILGVREHIFTGSVSSLAWFMSNQERSFVTIGQRVLARPLKVRMHYGHPDVFDRLFHLTRGGISKASKTINVSEDIFAGFNSTLRKGNITHHEYIQVGKGRDVGLNQIAMFEAKVSGGNGEQLLSRDVYRLGQLFDFFRMLSFYVTSVGYYACTMMTVLAVYFFLYGKAYLALSGVGASLSSLADYTHNQALRTALDTQFLLQIGIFTTIPMLVVFMLEEGFFKAIYYFIAMQLQLSSVFFTFSMGTRSHYFGQTVLHGGAKYQETGRGFVVRHIKFAQNYRLYSRSHFVKALDIVMLLLVIQIYGPYGSTNYLLFSLFSWFLALSWLFAPFIFNPSGFEWQKTVEDFDDWTNWLLSRGGVGVNADDSWETWWNEGQKSSGLSKRIIKSLFSLRFLLIQFGVVYHLKVINHNTGLEVYGISWLVFLGVILICLIFSSRPRSLDNNQMVLRLGQGVIFIILVTSLVVALALGKVQVGDVFASLLALIPTGWGLLSIAVAWSWLMNQLHLWRVVRDISWYYDAGMGILIFLPIAILSWFPFISTFQTRLLFNQAFSRGLEISLILAGGKKSYDQASTAKDK</sequence>
<name>A0A9D4USJ2_ADICA</name>
<evidence type="ECO:0000256" key="9">
    <source>
        <dbReference type="ARBA" id="ARBA00022989"/>
    </source>
</evidence>
<feature type="transmembrane region" description="Helical" evidence="14">
    <location>
        <begin position="1530"/>
        <end position="1550"/>
    </location>
</feature>
<dbReference type="GO" id="GO:0006075">
    <property type="term" value="P:(1-&gt;3)-beta-D-glucan biosynthetic process"/>
    <property type="evidence" value="ECO:0007669"/>
    <property type="project" value="InterPro"/>
</dbReference>
<feature type="transmembrane region" description="Helical" evidence="14">
    <location>
        <begin position="502"/>
        <end position="524"/>
    </location>
</feature>
<evidence type="ECO:0000256" key="7">
    <source>
        <dbReference type="ARBA" id="ARBA00022692"/>
    </source>
</evidence>
<dbReference type="EC" id="2.4.1.34" evidence="3"/>
<evidence type="ECO:0000259" key="15">
    <source>
        <dbReference type="SMART" id="SM01205"/>
    </source>
</evidence>
<feature type="transmembrane region" description="Helical" evidence="14">
    <location>
        <begin position="404"/>
        <end position="423"/>
    </location>
</feature>
<dbReference type="GO" id="GO:0005886">
    <property type="term" value="C:plasma membrane"/>
    <property type="evidence" value="ECO:0007669"/>
    <property type="project" value="TreeGrafter"/>
</dbReference>
<feature type="transmembrane region" description="Helical" evidence="14">
    <location>
        <begin position="1731"/>
        <end position="1753"/>
    </location>
</feature>
<feature type="transmembrane region" description="Helical" evidence="14">
    <location>
        <begin position="1357"/>
        <end position="1380"/>
    </location>
</feature>
<evidence type="ECO:0000313" key="16">
    <source>
        <dbReference type="EMBL" id="KAI5073079.1"/>
    </source>
</evidence>
<evidence type="ECO:0000256" key="12">
    <source>
        <dbReference type="ARBA" id="ARBA00032165"/>
    </source>
</evidence>
<organism evidence="16 17">
    <name type="scientific">Adiantum capillus-veneris</name>
    <name type="common">Maidenhair fern</name>
    <dbReference type="NCBI Taxonomy" id="13818"/>
    <lineage>
        <taxon>Eukaryota</taxon>
        <taxon>Viridiplantae</taxon>
        <taxon>Streptophyta</taxon>
        <taxon>Embryophyta</taxon>
        <taxon>Tracheophyta</taxon>
        <taxon>Polypodiopsida</taxon>
        <taxon>Polypodiidae</taxon>
        <taxon>Polypodiales</taxon>
        <taxon>Pteridineae</taxon>
        <taxon>Pteridaceae</taxon>
        <taxon>Vittarioideae</taxon>
        <taxon>Adiantum</taxon>
    </lineage>
</organism>
<keyword evidence="6" id="KW-0808">Transferase</keyword>
<keyword evidence="5" id="KW-0328">Glycosyltransferase</keyword>
<dbReference type="OrthoDB" id="1880850at2759"/>
<dbReference type="EMBL" id="JABFUD020000011">
    <property type="protein sequence ID" value="KAI5073079.1"/>
    <property type="molecule type" value="Genomic_DNA"/>
</dbReference>
<evidence type="ECO:0000256" key="8">
    <source>
        <dbReference type="ARBA" id="ARBA00022960"/>
    </source>
</evidence>
<feature type="transmembrane region" description="Helical" evidence="14">
    <location>
        <begin position="1634"/>
        <end position="1652"/>
    </location>
</feature>
<keyword evidence="4" id="KW-1003">Cell membrane</keyword>
<dbReference type="PANTHER" id="PTHR12741:SF47">
    <property type="entry name" value="CALLOSE SYNTHASE 9"/>
    <property type="match status" value="1"/>
</dbReference>
<dbReference type="GO" id="GO:0000148">
    <property type="term" value="C:1,3-beta-D-glucan synthase complex"/>
    <property type="evidence" value="ECO:0007669"/>
    <property type="project" value="InterPro"/>
</dbReference>
<feature type="transmembrane region" description="Helical" evidence="14">
    <location>
        <begin position="626"/>
        <end position="655"/>
    </location>
</feature>
<dbReference type="InterPro" id="IPR058851">
    <property type="entry name" value="CALS1_helical"/>
</dbReference>
<dbReference type="Pfam" id="PF02364">
    <property type="entry name" value="Glucan_synthase"/>
    <property type="match status" value="1"/>
</dbReference>
<evidence type="ECO:0000256" key="1">
    <source>
        <dbReference type="ARBA" id="ARBA00004651"/>
    </source>
</evidence>
<feature type="transmembrane region" description="Helical" evidence="14">
    <location>
        <begin position="1416"/>
        <end position="1435"/>
    </location>
</feature>
<dbReference type="Pfam" id="PF25968">
    <property type="entry name" value="CALS1"/>
    <property type="match status" value="1"/>
</dbReference>
<dbReference type="SMART" id="SM01205">
    <property type="entry name" value="FKS1_dom1"/>
    <property type="match status" value="1"/>
</dbReference>
<evidence type="ECO:0000256" key="11">
    <source>
        <dbReference type="ARBA" id="ARBA00023316"/>
    </source>
</evidence>
<dbReference type="GO" id="GO:0008360">
    <property type="term" value="P:regulation of cell shape"/>
    <property type="evidence" value="ECO:0007669"/>
    <property type="project" value="UniProtKB-KW"/>
</dbReference>
<evidence type="ECO:0000313" key="17">
    <source>
        <dbReference type="Proteomes" id="UP000886520"/>
    </source>
</evidence>
<dbReference type="InterPro" id="IPR003440">
    <property type="entry name" value="Glyco_trans_48_dom"/>
</dbReference>
<evidence type="ECO:0000256" key="10">
    <source>
        <dbReference type="ARBA" id="ARBA00023136"/>
    </source>
</evidence>
<feature type="transmembrane region" description="Helical" evidence="14">
    <location>
        <begin position="1505"/>
        <end position="1524"/>
    </location>
</feature>
<comment type="similarity">
    <text evidence="2">Belongs to the glycosyltransferase 48 family.</text>
</comment>
<keyword evidence="11" id="KW-0961">Cell wall biogenesis/degradation</keyword>
<keyword evidence="8" id="KW-0133">Cell shape</keyword>